<name>A0A222Z946_9CAUD</name>
<accession>A0A222Z946</accession>
<keyword evidence="2" id="KW-1185">Reference proteome</keyword>
<organism evidence="1 2">
    <name type="scientific">Arthrobacter phage Tribby</name>
    <dbReference type="NCBI Taxonomy" id="2024279"/>
    <lineage>
        <taxon>Viruses</taxon>
        <taxon>Duplodnaviria</taxon>
        <taxon>Heunggongvirae</taxon>
        <taxon>Uroviricota</taxon>
        <taxon>Caudoviricetes</taxon>
        <taxon>Mudcatvirus</taxon>
        <taxon>Mudcatvirus tribby</taxon>
    </lineage>
</organism>
<dbReference type="Proteomes" id="UP000221847">
    <property type="component" value="Segment"/>
</dbReference>
<evidence type="ECO:0000313" key="2">
    <source>
        <dbReference type="Proteomes" id="UP000221847"/>
    </source>
</evidence>
<reference evidence="1 2" key="1">
    <citation type="submission" date="2017-06" db="EMBL/GenBank/DDBJ databases">
        <authorList>
            <person name="Liotta M."/>
            <person name="Carduner K."/>
            <person name="Francomacaro L."/>
            <person name="Gutkin P."/>
            <person name="Kremp M."/>
            <person name="Marcotte E."/>
            <person name="McAuley E."/>
            <person name="Otto L."/>
            <person name="Pizzorno M."/>
            <person name="Stowe E."/>
            <person name="Krukonis G."/>
            <person name="Klyczek K."/>
            <person name="Garlena R.A."/>
            <person name="Russell D.A."/>
            <person name="Pope W.H."/>
            <person name="Jacobs-Sera D."/>
            <person name="Hendrix R.W."/>
            <person name="Hatfull G.F."/>
        </authorList>
    </citation>
    <scope>NUCLEOTIDE SEQUENCE [LARGE SCALE GENOMIC DNA]</scope>
</reference>
<gene>
    <name evidence="1" type="ORF">SEA_TRIBBY_56</name>
</gene>
<proteinExistence type="predicted"/>
<dbReference type="EMBL" id="MF189175">
    <property type="protein sequence ID" value="ASR80507.1"/>
    <property type="molecule type" value="Genomic_DNA"/>
</dbReference>
<evidence type="ECO:0000313" key="1">
    <source>
        <dbReference type="EMBL" id="ASR80507.1"/>
    </source>
</evidence>
<protein>
    <submittedName>
        <fullName evidence="1">Uncharacterized protein</fullName>
    </submittedName>
</protein>
<sequence>MNVPGVPDVIHEDVVPKFNDRPVETFPQTGGFSPGLIGQTVGVQVFTLMAKDTIDANRMEKYVGRLNGYSFDNRVGETTFYLDGLPHRTISNRREHMEVFLYL</sequence>